<keyword evidence="7" id="KW-1185">Reference proteome</keyword>
<proteinExistence type="predicted"/>
<comment type="caution">
    <text evidence="6">The sequence shown here is derived from an EMBL/GenBank/DDBJ whole genome shotgun (WGS) entry which is preliminary data.</text>
</comment>
<evidence type="ECO:0000256" key="4">
    <source>
        <dbReference type="SAM" id="MobiDB-lite"/>
    </source>
</evidence>
<dbReference type="InterPro" id="IPR039279">
    <property type="entry name" value="QRT3-like"/>
</dbReference>
<dbReference type="SUPFAM" id="SSF51126">
    <property type="entry name" value="Pectin lyase-like"/>
    <property type="match status" value="2"/>
</dbReference>
<sequence>MNRRRLDYAHTKKHNSYEDLNQGRSVPSIQHGDEEISKTPARYDNGIIIEGFRYRVPRQVAEAAHIVAEASPLPLPSDYGVDIAQISNRYRGSLPDTSSSGHQPSPTEIIGPQTTFEAQSTDFWMTTIEQRGSSPFAPAGYKVWRNVKDYGARGDGVTDDTAAINKAVSDGGRCGQGCGSSTIYPAFVYFPPGTYLVSSPIIQYYNTEFYGNPFDYPTILAASSFVGLGVITSDVYISDKEEWYVNTNNFLRSIRNFKMDVTRTDPNAYVCAIHWQVAQATSLENIIFYMMQDGKTTQQGIYMENGSGGFLTNLTFVGGNFGAYLGNQQFTTSRLTFLNCKTAVQIHWDWAWTMQDLVINNCTDGIVIVGGSGGSGSTGQGVGSLIVLDSVIASTKTGIVTSLLAQNVTSFLIQNSAFVSVGTAVLDRSKGQTLMGGGSLVRVESWGFGRVSKTSTSSTFYNGATVPAMNRSSSLTTINGQVVRNYFQRRRPAYTDIPVSQIIDVKAHGAAGDGRTDDTATLNSILQRAASTSSVVFFPFGVYLVRDTLHIPVGSRIIGQAWSQIMATGSRFQDEIHPHVAVRVGNPGDAGIVEIQSLLFTVSGPTAGAVLMEWNIHQSTQGSAGLWDSHFRVGGAIGSGLQLKDCPKGTGRVNAQCRAATLLLHLTAQSSAYLENVWPWTADHDLDANVKQDQIDVYAARGVLIESRGPTWMYGTTAEHNVFYQYQMSGAKDLYMAMIQTESPYYQPAPKAPVPFRTGLFANDPTFSDCPSSSSTCAMSWAVRIVDSTSIYIMGAGLYSWFSNYVQDCLKTENCQQRAVEVVRSTDTWIYNLVTKGTVEMISPVRETPTYAANNVNGFMSSILAWIRVGNSTSRGLGD</sequence>
<dbReference type="GO" id="GO:0005576">
    <property type="term" value="C:extracellular region"/>
    <property type="evidence" value="ECO:0007669"/>
    <property type="project" value="UniProtKB-SubCell"/>
</dbReference>
<evidence type="ECO:0000256" key="3">
    <source>
        <dbReference type="ARBA" id="ARBA00022729"/>
    </source>
</evidence>
<evidence type="ECO:0000313" key="7">
    <source>
        <dbReference type="Proteomes" id="UP000246702"/>
    </source>
</evidence>
<dbReference type="RefSeq" id="XP_025463032.1">
    <property type="nucleotide sequence ID" value="XM_025608598.1"/>
</dbReference>
<evidence type="ECO:0000256" key="1">
    <source>
        <dbReference type="ARBA" id="ARBA00004613"/>
    </source>
</evidence>
<dbReference type="InterPro" id="IPR024535">
    <property type="entry name" value="RHGA/B-epi-like_pectate_lyase"/>
</dbReference>
<evidence type="ECO:0000259" key="5">
    <source>
        <dbReference type="Pfam" id="PF12708"/>
    </source>
</evidence>
<dbReference type="Pfam" id="PF12708">
    <property type="entry name" value="Pect-lyase_RHGA_epim"/>
    <property type="match status" value="2"/>
</dbReference>
<feature type="compositionally biased region" description="Basic and acidic residues" evidence="4">
    <location>
        <begin position="1"/>
        <end position="10"/>
    </location>
</feature>
<dbReference type="PANTHER" id="PTHR33928:SF2">
    <property type="entry name" value="PECTATE LYASE SUPERFAMILY PROTEIN DOMAIN-CONTAINING PROTEIN-RELATED"/>
    <property type="match status" value="1"/>
</dbReference>
<dbReference type="InterPro" id="IPR012334">
    <property type="entry name" value="Pectin_lyas_fold"/>
</dbReference>
<comment type="subcellular location">
    <subcellularLocation>
        <location evidence="1">Secreted</location>
    </subcellularLocation>
</comment>
<dbReference type="GO" id="GO:0016829">
    <property type="term" value="F:lyase activity"/>
    <property type="evidence" value="ECO:0007669"/>
    <property type="project" value="UniProtKB-KW"/>
</dbReference>
<keyword evidence="3" id="KW-0732">Signal</keyword>
<dbReference type="CDD" id="cd23668">
    <property type="entry name" value="GH55_beta13glucanase-like"/>
    <property type="match status" value="1"/>
</dbReference>
<gene>
    <name evidence="6" type="ORF">BO94DRAFT_476252</name>
</gene>
<protein>
    <submittedName>
        <fullName evidence="6">Pectin lyase-like protein</fullName>
    </submittedName>
</protein>
<dbReference type="OrthoDB" id="1046782at2759"/>
<reference evidence="6 7" key="1">
    <citation type="submission" date="2016-12" db="EMBL/GenBank/DDBJ databases">
        <title>The genomes of Aspergillus section Nigri reveals drivers in fungal speciation.</title>
        <authorList>
            <consortium name="DOE Joint Genome Institute"/>
            <person name="Vesth T.C."/>
            <person name="Nybo J."/>
            <person name="Theobald S."/>
            <person name="Brandl J."/>
            <person name="Frisvad J.C."/>
            <person name="Nielsen K.F."/>
            <person name="Lyhne E.K."/>
            <person name="Kogle M.E."/>
            <person name="Kuo A."/>
            <person name="Riley R."/>
            <person name="Clum A."/>
            <person name="Nolan M."/>
            <person name="Lipzen A."/>
            <person name="Salamov A."/>
            <person name="Henrissat B."/>
            <person name="Wiebenga A."/>
            <person name="De Vries R.P."/>
            <person name="Grigoriev I.V."/>
            <person name="Mortensen U.H."/>
            <person name="Andersen M.R."/>
            <person name="Baker S.E."/>
        </authorList>
    </citation>
    <scope>NUCLEOTIDE SEQUENCE [LARGE SCALE GENOMIC DNA]</scope>
    <source>
        <strain evidence="6 7">CBS 115572</strain>
    </source>
</reference>
<dbReference type="Proteomes" id="UP000246702">
    <property type="component" value="Unassembled WGS sequence"/>
</dbReference>
<dbReference type="GO" id="GO:0004650">
    <property type="term" value="F:polygalacturonase activity"/>
    <property type="evidence" value="ECO:0007669"/>
    <property type="project" value="InterPro"/>
</dbReference>
<organism evidence="6 7">
    <name type="scientific">Aspergillus sclerotioniger CBS 115572</name>
    <dbReference type="NCBI Taxonomy" id="1450535"/>
    <lineage>
        <taxon>Eukaryota</taxon>
        <taxon>Fungi</taxon>
        <taxon>Dikarya</taxon>
        <taxon>Ascomycota</taxon>
        <taxon>Pezizomycotina</taxon>
        <taxon>Eurotiomycetes</taxon>
        <taxon>Eurotiomycetidae</taxon>
        <taxon>Eurotiales</taxon>
        <taxon>Aspergillaceae</taxon>
        <taxon>Aspergillus</taxon>
        <taxon>Aspergillus subgen. Circumdati</taxon>
    </lineage>
</organism>
<dbReference type="EMBL" id="MSFK01000035">
    <property type="protein sequence ID" value="PWY71796.1"/>
    <property type="molecule type" value="Genomic_DNA"/>
</dbReference>
<name>A0A317VC41_9EURO</name>
<dbReference type="FunFam" id="2.160.20.10:FF:000049">
    <property type="entry name" value="Putative exo-beta-1,3-glucanase"/>
    <property type="match status" value="1"/>
</dbReference>
<dbReference type="GeneID" id="37110741"/>
<feature type="region of interest" description="Disordered" evidence="4">
    <location>
        <begin position="1"/>
        <end position="30"/>
    </location>
</feature>
<dbReference type="STRING" id="1450535.A0A317VC41"/>
<feature type="compositionally biased region" description="Polar residues" evidence="4">
    <location>
        <begin position="18"/>
        <end position="28"/>
    </location>
</feature>
<evidence type="ECO:0000313" key="6">
    <source>
        <dbReference type="EMBL" id="PWY71796.1"/>
    </source>
</evidence>
<feature type="domain" description="Rhamnogalacturonase A/B/Epimerase-like pectate lyase" evidence="5">
    <location>
        <begin position="144"/>
        <end position="366"/>
    </location>
</feature>
<feature type="domain" description="Rhamnogalacturonase A/B/Epimerase-like pectate lyase" evidence="5">
    <location>
        <begin position="503"/>
        <end position="568"/>
    </location>
</feature>
<dbReference type="Gene3D" id="2.160.20.10">
    <property type="entry name" value="Single-stranded right-handed beta-helix, Pectin lyase-like"/>
    <property type="match status" value="2"/>
</dbReference>
<accession>A0A317VC41</accession>
<dbReference type="AlphaFoldDB" id="A0A317VC41"/>
<dbReference type="PANTHER" id="PTHR33928">
    <property type="entry name" value="POLYGALACTURONASE QRT3"/>
    <property type="match status" value="1"/>
</dbReference>
<dbReference type="InterPro" id="IPR011050">
    <property type="entry name" value="Pectin_lyase_fold/virulence"/>
</dbReference>
<keyword evidence="6" id="KW-0456">Lyase</keyword>
<evidence type="ECO:0000256" key="2">
    <source>
        <dbReference type="ARBA" id="ARBA00022525"/>
    </source>
</evidence>
<keyword evidence="2" id="KW-0964">Secreted</keyword>